<dbReference type="Gene3D" id="3.30.360.10">
    <property type="entry name" value="Dihydrodipicolinate Reductase, domain 2"/>
    <property type="match status" value="1"/>
</dbReference>
<dbReference type="RefSeq" id="WP_285976546.1">
    <property type="nucleotide sequence ID" value="NZ_CP127221.1"/>
</dbReference>
<dbReference type="AlphaFoldDB" id="A0A9Y2B9E5"/>
<protein>
    <submittedName>
        <fullName evidence="3">Gfo/Idh/MocA family oxidoreductase</fullName>
    </submittedName>
</protein>
<dbReference type="Pfam" id="PF02894">
    <property type="entry name" value="GFO_IDH_MocA_C"/>
    <property type="match status" value="1"/>
</dbReference>
<dbReference type="Gene3D" id="3.40.50.720">
    <property type="entry name" value="NAD(P)-binding Rossmann-like Domain"/>
    <property type="match status" value="1"/>
</dbReference>
<organism evidence="3 4">
    <name type="scientific">Altererythrobacter rubellus</name>
    <dbReference type="NCBI Taxonomy" id="2173831"/>
    <lineage>
        <taxon>Bacteria</taxon>
        <taxon>Pseudomonadati</taxon>
        <taxon>Pseudomonadota</taxon>
        <taxon>Alphaproteobacteria</taxon>
        <taxon>Sphingomonadales</taxon>
        <taxon>Erythrobacteraceae</taxon>
        <taxon>Altererythrobacter</taxon>
    </lineage>
</organism>
<dbReference type="InterPro" id="IPR000683">
    <property type="entry name" value="Gfo/Idh/MocA-like_OxRdtase_N"/>
</dbReference>
<dbReference type="SUPFAM" id="SSF55347">
    <property type="entry name" value="Glyceraldehyde-3-phosphate dehydrogenase-like, C-terminal domain"/>
    <property type="match status" value="1"/>
</dbReference>
<dbReference type="PANTHER" id="PTHR43593">
    <property type="match status" value="1"/>
</dbReference>
<keyword evidence="4" id="KW-1185">Reference proteome</keyword>
<evidence type="ECO:0000313" key="3">
    <source>
        <dbReference type="EMBL" id="WIW96239.1"/>
    </source>
</evidence>
<proteinExistence type="predicted"/>
<evidence type="ECO:0000259" key="1">
    <source>
        <dbReference type="Pfam" id="PF01408"/>
    </source>
</evidence>
<dbReference type="SUPFAM" id="SSF51735">
    <property type="entry name" value="NAD(P)-binding Rossmann-fold domains"/>
    <property type="match status" value="1"/>
</dbReference>
<name>A0A9Y2B9E5_9SPHN</name>
<dbReference type="PANTHER" id="PTHR43593:SF1">
    <property type="entry name" value="INOSITOL 2-DEHYDROGENASE"/>
    <property type="match status" value="1"/>
</dbReference>
<evidence type="ECO:0000313" key="4">
    <source>
        <dbReference type="Proteomes" id="UP001231445"/>
    </source>
</evidence>
<reference evidence="3 4" key="1">
    <citation type="submission" date="2023-06" db="EMBL/GenBank/DDBJ databases">
        <title>Altererythrobacter rubellus NBRC 112769 genome.</title>
        <authorList>
            <person name="Zhang K."/>
        </authorList>
    </citation>
    <scope>NUCLEOTIDE SEQUENCE [LARGE SCALE GENOMIC DNA]</scope>
    <source>
        <strain evidence="3 4">NBRC 112769</strain>
    </source>
</reference>
<sequence>MSDTRRYAIIGCGMMGREHMRNLALLPQADLVAIADPDAGSREAAKALAGILGQRIEAFADTAEMLDAFSPDAVIIASPNFSHHAVLQEIMPRELAILVEKPLCTTVEHAQEIAALAADYPALFWVGLEYRYMPPVARFIERVHAGETGDVRMMYIREHRFPFLPKVGDWNRFNRNTGGTLVEKCCHFFDLMRHTLRDEPVRIFASGGQDENHLDESYGGEVPDILDNAFVTVDFARGARAVLDLCMFAEGAEQQEEIYALGAEGRLDVEIPAANVTWSPRDKSGPIVEHIDTPKEALAAGDHHGATYFQLREFHDALISGGAPTLSAVDGLRSVQMGAAAQQSITTGLPVELDFLSSGDSIG</sequence>
<dbReference type="EMBL" id="CP127221">
    <property type="protein sequence ID" value="WIW96239.1"/>
    <property type="molecule type" value="Genomic_DNA"/>
</dbReference>
<dbReference type="KEGG" id="arue:QQX03_03795"/>
<dbReference type="GO" id="GO:0000166">
    <property type="term" value="F:nucleotide binding"/>
    <property type="evidence" value="ECO:0007669"/>
    <property type="project" value="InterPro"/>
</dbReference>
<evidence type="ECO:0000259" key="2">
    <source>
        <dbReference type="Pfam" id="PF02894"/>
    </source>
</evidence>
<gene>
    <name evidence="3" type="ORF">QQX03_03795</name>
</gene>
<dbReference type="InterPro" id="IPR004104">
    <property type="entry name" value="Gfo/Idh/MocA-like_OxRdtase_C"/>
</dbReference>
<feature type="domain" description="Gfo/Idh/MocA-like oxidoreductase C-terminal" evidence="2">
    <location>
        <begin position="141"/>
        <end position="353"/>
    </location>
</feature>
<dbReference type="InterPro" id="IPR036291">
    <property type="entry name" value="NAD(P)-bd_dom_sf"/>
</dbReference>
<dbReference type="Proteomes" id="UP001231445">
    <property type="component" value="Chromosome"/>
</dbReference>
<dbReference type="Pfam" id="PF01408">
    <property type="entry name" value="GFO_IDH_MocA"/>
    <property type="match status" value="1"/>
</dbReference>
<accession>A0A9Y2B9E5</accession>
<feature type="domain" description="Gfo/Idh/MocA-like oxidoreductase N-terminal" evidence="1">
    <location>
        <begin position="6"/>
        <end position="127"/>
    </location>
</feature>
<dbReference type="InterPro" id="IPR050424">
    <property type="entry name" value="Gfo-Idh-MocA_inositol_DH"/>
</dbReference>